<protein>
    <submittedName>
        <fullName evidence="1">Uncharacterized protein</fullName>
    </submittedName>
</protein>
<name>A0ABQ9VZC4_SAGOE</name>
<keyword evidence="2" id="KW-1185">Reference proteome</keyword>
<evidence type="ECO:0000313" key="2">
    <source>
        <dbReference type="Proteomes" id="UP001266305"/>
    </source>
</evidence>
<organism evidence="1 2">
    <name type="scientific">Saguinus oedipus</name>
    <name type="common">Cotton-top tamarin</name>
    <name type="synonym">Oedipomidas oedipus</name>
    <dbReference type="NCBI Taxonomy" id="9490"/>
    <lineage>
        <taxon>Eukaryota</taxon>
        <taxon>Metazoa</taxon>
        <taxon>Chordata</taxon>
        <taxon>Craniata</taxon>
        <taxon>Vertebrata</taxon>
        <taxon>Euteleostomi</taxon>
        <taxon>Mammalia</taxon>
        <taxon>Eutheria</taxon>
        <taxon>Euarchontoglires</taxon>
        <taxon>Primates</taxon>
        <taxon>Haplorrhini</taxon>
        <taxon>Platyrrhini</taxon>
        <taxon>Cebidae</taxon>
        <taxon>Callitrichinae</taxon>
        <taxon>Saguinus</taxon>
    </lineage>
</organism>
<sequence length="156" mass="16725">MLLPRCTLTLPFAAGGKAQMPNVVPGAVGGRRYIHVVLEGSTEEIHMARGKLHLVQSQLFSTSWPAEVQSNPHSATLPFCFLGGLGCERLPEVPGHAPAPLPGLSRVLSCQAPSLMPPRASSPSVGLGSHVLESVQRHVPLFCFVKDASHHWLVSW</sequence>
<proteinExistence type="predicted"/>
<reference evidence="1 2" key="1">
    <citation type="submission" date="2023-05" db="EMBL/GenBank/DDBJ databases">
        <title>B98-5 Cell Line De Novo Hybrid Assembly: An Optical Mapping Approach.</title>
        <authorList>
            <person name="Kananen K."/>
            <person name="Auerbach J.A."/>
            <person name="Kautto E."/>
            <person name="Blachly J.S."/>
        </authorList>
    </citation>
    <scope>NUCLEOTIDE SEQUENCE [LARGE SCALE GENOMIC DNA]</scope>
    <source>
        <strain evidence="1">B95-8</strain>
        <tissue evidence="1">Cell line</tissue>
    </source>
</reference>
<accession>A0ABQ9VZC4</accession>
<dbReference type="EMBL" id="JASSZA010000004">
    <property type="protein sequence ID" value="KAK2114755.1"/>
    <property type="molecule type" value="Genomic_DNA"/>
</dbReference>
<evidence type="ECO:0000313" key="1">
    <source>
        <dbReference type="EMBL" id="KAK2114755.1"/>
    </source>
</evidence>
<gene>
    <name evidence="1" type="ORF">P7K49_009021</name>
</gene>
<comment type="caution">
    <text evidence="1">The sequence shown here is derived from an EMBL/GenBank/DDBJ whole genome shotgun (WGS) entry which is preliminary data.</text>
</comment>
<dbReference type="Proteomes" id="UP001266305">
    <property type="component" value="Unassembled WGS sequence"/>
</dbReference>